<dbReference type="GO" id="GO:0005783">
    <property type="term" value="C:endoplasmic reticulum"/>
    <property type="evidence" value="ECO:0007669"/>
    <property type="project" value="EnsemblFungi"/>
</dbReference>
<evidence type="ECO:0000256" key="10">
    <source>
        <dbReference type="ARBA" id="ARBA00022989"/>
    </source>
</evidence>
<dbReference type="GO" id="GO:0046872">
    <property type="term" value="F:metal ion binding"/>
    <property type="evidence" value="ECO:0007669"/>
    <property type="project" value="UniProtKB-KW"/>
</dbReference>
<comment type="pathway">
    <text evidence="3">Sphingolipid metabolism.</text>
</comment>
<feature type="transmembrane region" description="Helical" evidence="13">
    <location>
        <begin position="364"/>
        <end position="389"/>
    </location>
</feature>
<feature type="domain" description="Endonuclease/exonuclease/phosphatase" evidence="14">
    <location>
        <begin position="14"/>
        <end position="284"/>
    </location>
</feature>
<keyword evidence="15" id="KW-0269">Exonuclease</keyword>
<dbReference type="SUPFAM" id="SSF56219">
    <property type="entry name" value="DNase I-like"/>
    <property type="match status" value="1"/>
</dbReference>
<dbReference type="GO" id="GO:0004527">
    <property type="term" value="F:exonuclease activity"/>
    <property type="evidence" value="ECO:0007669"/>
    <property type="project" value="UniProtKB-KW"/>
</dbReference>
<dbReference type="GO" id="GO:0046513">
    <property type="term" value="P:ceramide biosynthetic process"/>
    <property type="evidence" value="ECO:0007669"/>
    <property type="project" value="EnsemblFungi"/>
</dbReference>
<comment type="similarity">
    <text evidence="4">Belongs to the neutral sphingomyelinase family.</text>
</comment>
<comment type="subcellular location">
    <subcellularLocation>
        <location evidence="1">Membrane</location>
        <topology evidence="1">Multi-pass membrane protein</topology>
    </subcellularLocation>
</comment>
<keyword evidence="6" id="KW-0479">Metal-binding</keyword>
<evidence type="ECO:0000256" key="5">
    <source>
        <dbReference type="ARBA" id="ARBA00022692"/>
    </source>
</evidence>
<evidence type="ECO:0000259" key="14">
    <source>
        <dbReference type="Pfam" id="PF03372"/>
    </source>
</evidence>
<dbReference type="InParanoid" id="A0A1X2HHJ5"/>
<dbReference type="GO" id="GO:0071944">
    <property type="term" value="C:cell periphery"/>
    <property type="evidence" value="ECO:0007669"/>
    <property type="project" value="EnsemblFungi"/>
</dbReference>
<dbReference type="GO" id="GO:0072711">
    <property type="term" value="P:cellular response to hydroxyurea"/>
    <property type="evidence" value="ECO:0007669"/>
    <property type="project" value="EnsemblFungi"/>
</dbReference>
<evidence type="ECO:0000256" key="13">
    <source>
        <dbReference type="SAM" id="Phobius"/>
    </source>
</evidence>
<dbReference type="GO" id="GO:0052714">
    <property type="term" value="F:mannosyl-inositol phosphorylceramide phospholipase activity"/>
    <property type="evidence" value="ECO:0007669"/>
    <property type="project" value="EnsemblFungi"/>
</dbReference>
<evidence type="ECO:0000256" key="3">
    <source>
        <dbReference type="ARBA" id="ARBA00004991"/>
    </source>
</evidence>
<keyword evidence="8" id="KW-0460">Magnesium</keyword>
<sequence length="412" mass="45999">MSASTSSLSTLSVLSLNCWGLYAVSKQRRFRLRAIADAISVANYDIVTLQELWVQEDFDYLKIKTNSTLPYARYFYSGALGSGLAILSKFPIVDSSYFRYTLAGRPLKVYHGDFYVGKGFASACIDHPELDIIEVFTTHLHAGYGDTDEYEGHRVSESWELANRLRMSAAQGRHVIATGDFNSIPTSYNYQLLKDHAYMSDSWLDAHANDPQPQDILSDETAVVQHLGVTCDSPLNSWAKKGKHDVGQRLDYIFYRRTHQLVCERSQVTLTERIPGTDMSYSDHFGVHSTFTIHSGGKDTEALALHPTKTNLASSMVHDILELLQRDQIATQRTAHWLLVFFVAAVLLVITLCVLLSMSHSGVLSFAVGLILILLAAAGTIALIVGFVFGQTEQRALRQFISEVETLLEHLR</sequence>
<name>A0A1X2HHJ5_SYNRA</name>
<dbReference type="OMA" id="IEESSMF"/>
<dbReference type="EMBL" id="MCGN01000003">
    <property type="protein sequence ID" value="ORY98583.1"/>
    <property type="molecule type" value="Genomic_DNA"/>
</dbReference>
<keyword evidence="11" id="KW-0443">Lipid metabolism</keyword>
<organism evidence="15 16">
    <name type="scientific">Syncephalastrum racemosum</name>
    <name type="common">Filamentous fungus</name>
    <dbReference type="NCBI Taxonomy" id="13706"/>
    <lineage>
        <taxon>Eukaryota</taxon>
        <taxon>Fungi</taxon>
        <taxon>Fungi incertae sedis</taxon>
        <taxon>Mucoromycota</taxon>
        <taxon>Mucoromycotina</taxon>
        <taxon>Mucoromycetes</taxon>
        <taxon>Mucorales</taxon>
        <taxon>Syncephalastraceae</taxon>
        <taxon>Syncephalastrum</taxon>
    </lineage>
</organism>
<dbReference type="OrthoDB" id="387657at2759"/>
<dbReference type="InterPro" id="IPR036691">
    <property type="entry name" value="Endo/exonu/phosph_ase_sf"/>
</dbReference>
<reference evidence="15 16" key="1">
    <citation type="submission" date="2016-07" db="EMBL/GenBank/DDBJ databases">
        <title>Pervasive Adenine N6-methylation of Active Genes in Fungi.</title>
        <authorList>
            <consortium name="DOE Joint Genome Institute"/>
            <person name="Mondo S.J."/>
            <person name="Dannebaum R.O."/>
            <person name="Kuo R.C."/>
            <person name="Labutti K."/>
            <person name="Haridas S."/>
            <person name="Kuo A."/>
            <person name="Salamov A."/>
            <person name="Ahrendt S.R."/>
            <person name="Lipzen A."/>
            <person name="Sullivan W."/>
            <person name="Andreopoulos W.B."/>
            <person name="Clum A."/>
            <person name="Lindquist E."/>
            <person name="Daum C."/>
            <person name="Ramamoorthy G.K."/>
            <person name="Gryganskyi A."/>
            <person name="Culley D."/>
            <person name="Magnuson J.K."/>
            <person name="James T.Y."/>
            <person name="O'Malley M.A."/>
            <person name="Stajich J.E."/>
            <person name="Spatafora J.W."/>
            <person name="Visel A."/>
            <person name="Grigoriev I.V."/>
        </authorList>
    </citation>
    <scope>NUCLEOTIDE SEQUENCE [LARGE SCALE GENOMIC DNA]</scope>
    <source>
        <strain evidence="15 16">NRRL 2496</strain>
    </source>
</reference>
<keyword evidence="7" id="KW-0378">Hydrolase</keyword>
<gene>
    <name evidence="15" type="ORF">BCR43DRAFT_436286</name>
</gene>
<keyword evidence="12 13" id="KW-0472">Membrane</keyword>
<dbReference type="InterPro" id="IPR005135">
    <property type="entry name" value="Endo/exonuclease/phosphatase"/>
</dbReference>
<dbReference type="Proteomes" id="UP000242180">
    <property type="component" value="Unassembled WGS sequence"/>
</dbReference>
<dbReference type="PANTHER" id="PTHR16320:SF24">
    <property type="entry name" value="PHOSPHODIESTERASE, PUTATIVE-RELATED"/>
    <property type="match status" value="1"/>
</dbReference>
<feature type="transmembrane region" description="Helical" evidence="13">
    <location>
        <begin position="6"/>
        <end position="24"/>
    </location>
</feature>
<feature type="transmembrane region" description="Helical" evidence="13">
    <location>
        <begin position="335"/>
        <end position="358"/>
    </location>
</feature>
<proteinExistence type="inferred from homology"/>
<dbReference type="Gene3D" id="3.60.10.10">
    <property type="entry name" value="Endonuclease/exonuclease/phosphatase"/>
    <property type="match status" value="1"/>
</dbReference>
<dbReference type="PANTHER" id="PTHR16320">
    <property type="entry name" value="SPHINGOMYELINASE FAMILY MEMBER"/>
    <property type="match status" value="1"/>
</dbReference>
<dbReference type="GO" id="GO:0004519">
    <property type="term" value="F:endonuclease activity"/>
    <property type="evidence" value="ECO:0007669"/>
    <property type="project" value="UniProtKB-KW"/>
</dbReference>
<keyword evidence="15" id="KW-0540">Nuclease</keyword>
<accession>A0A1X2HHJ5</accession>
<dbReference type="GO" id="GO:0004767">
    <property type="term" value="F:sphingomyelin phosphodiesterase activity"/>
    <property type="evidence" value="ECO:0007669"/>
    <property type="project" value="InterPro"/>
</dbReference>
<keyword evidence="5 13" id="KW-0812">Transmembrane</keyword>
<evidence type="ECO:0000256" key="1">
    <source>
        <dbReference type="ARBA" id="ARBA00004141"/>
    </source>
</evidence>
<protein>
    <submittedName>
        <fullName evidence="15">Endonuclease/exonuclease/phosphatase</fullName>
    </submittedName>
</protein>
<evidence type="ECO:0000256" key="4">
    <source>
        <dbReference type="ARBA" id="ARBA00006335"/>
    </source>
</evidence>
<keyword evidence="16" id="KW-1185">Reference proteome</keyword>
<evidence type="ECO:0000313" key="15">
    <source>
        <dbReference type="EMBL" id="ORY98583.1"/>
    </source>
</evidence>
<dbReference type="GO" id="GO:0030149">
    <property type="term" value="P:sphingolipid catabolic process"/>
    <property type="evidence" value="ECO:0007669"/>
    <property type="project" value="EnsemblFungi"/>
</dbReference>
<evidence type="ECO:0000256" key="11">
    <source>
        <dbReference type="ARBA" id="ARBA00023098"/>
    </source>
</evidence>
<evidence type="ECO:0000256" key="12">
    <source>
        <dbReference type="ARBA" id="ARBA00023136"/>
    </source>
</evidence>
<dbReference type="FunCoup" id="A0A1X2HHJ5">
    <property type="interactions" value="46"/>
</dbReference>
<dbReference type="AlphaFoldDB" id="A0A1X2HHJ5"/>
<evidence type="ECO:0000256" key="9">
    <source>
        <dbReference type="ARBA" id="ARBA00022919"/>
    </source>
</evidence>
<dbReference type="GO" id="GO:0000324">
    <property type="term" value="C:fungal-type vacuole"/>
    <property type="evidence" value="ECO:0007669"/>
    <property type="project" value="EnsemblFungi"/>
</dbReference>
<dbReference type="STRING" id="13706.A0A1X2HHJ5"/>
<keyword evidence="10 13" id="KW-1133">Transmembrane helix</keyword>
<comment type="caution">
    <text evidence="15">The sequence shown here is derived from an EMBL/GenBank/DDBJ whole genome shotgun (WGS) entry which is preliminary data.</text>
</comment>
<comment type="pathway">
    <text evidence="2">Lipid metabolism; sphingolipid metabolism.</text>
</comment>
<keyword evidence="9" id="KW-0746">Sphingolipid metabolism</keyword>
<dbReference type="Pfam" id="PF03372">
    <property type="entry name" value="Exo_endo_phos"/>
    <property type="match status" value="1"/>
</dbReference>
<evidence type="ECO:0000256" key="8">
    <source>
        <dbReference type="ARBA" id="ARBA00022842"/>
    </source>
</evidence>
<evidence type="ECO:0000256" key="6">
    <source>
        <dbReference type="ARBA" id="ARBA00022723"/>
    </source>
</evidence>
<evidence type="ECO:0000256" key="2">
    <source>
        <dbReference type="ARBA" id="ARBA00004760"/>
    </source>
</evidence>
<dbReference type="InterPro" id="IPR038772">
    <property type="entry name" value="Sph/SMPD2-like"/>
</dbReference>
<keyword evidence="15" id="KW-0255">Endonuclease</keyword>
<evidence type="ECO:0000313" key="16">
    <source>
        <dbReference type="Proteomes" id="UP000242180"/>
    </source>
</evidence>
<dbReference type="GO" id="GO:0090266">
    <property type="term" value="P:regulation of mitotic cell cycle spindle assembly checkpoint"/>
    <property type="evidence" value="ECO:0007669"/>
    <property type="project" value="EnsemblFungi"/>
</dbReference>
<dbReference type="GO" id="GO:0005741">
    <property type="term" value="C:mitochondrial outer membrane"/>
    <property type="evidence" value="ECO:0007669"/>
    <property type="project" value="EnsemblFungi"/>
</dbReference>
<evidence type="ECO:0000256" key="7">
    <source>
        <dbReference type="ARBA" id="ARBA00022801"/>
    </source>
</evidence>